<name>A0A1Y1VVE0_9FUNG</name>
<feature type="transmembrane region" description="Helical" evidence="1">
    <location>
        <begin position="415"/>
        <end position="435"/>
    </location>
</feature>
<dbReference type="RefSeq" id="XP_040739566.1">
    <property type="nucleotide sequence ID" value="XM_040890997.1"/>
</dbReference>
<organism evidence="2 3">
    <name type="scientific">Linderina pennispora</name>
    <dbReference type="NCBI Taxonomy" id="61395"/>
    <lineage>
        <taxon>Eukaryota</taxon>
        <taxon>Fungi</taxon>
        <taxon>Fungi incertae sedis</taxon>
        <taxon>Zoopagomycota</taxon>
        <taxon>Kickxellomycotina</taxon>
        <taxon>Kickxellomycetes</taxon>
        <taxon>Kickxellales</taxon>
        <taxon>Kickxellaceae</taxon>
        <taxon>Linderina</taxon>
    </lineage>
</organism>
<dbReference type="Gene3D" id="1.10.167.10">
    <property type="entry name" value="Regulator of G-protein Signalling 4, domain 2"/>
    <property type="match status" value="1"/>
</dbReference>
<feature type="transmembrane region" description="Helical" evidence="1">
    <location>
        <begin position="131"/>
        <end position="154"/>
    </location>
</feature>
<dbReference type="EMBL" id="MCFD01000039">
    <property type="protein sequence ID" value="ORX65257.1"/>
    <property type="molecule type" value="Genomic_DNA"/>
</dbReference>
<dbReference type="AlphaFoldDB" id="A0A1Y1VVE0"/>
<feature type="transmembrane region" description="Helical" evidence="1">
    <location>
        <begin position="20"/>
        <end position="44"/>
    </location>
</feature>
<proteinExistence type="predicted"/>
<comment type="caution">
    <text evidence="2">The sequence shown here is derived from an EMBL/GenBank/DDBJ whole genome shotgun (WGS) entry which is preliminary data.</text>
</comment>
<evidence type="ECO:0008006" key="4">
    <source>
        <dbReference type="Google" id="ProtNLM"/>
    </source>
</evidence>
<feature type="transmembrane region" description="Helical" evidence="1">
    <location>
        <begin position="378"/>
        <end position="403"/>
    </location>
</feature>
<accession>A0A1Y1VVE0</accession>
<keyword evidence="1" id="KW-0812">Transmembrane</keyword>
<evidence type="ECO:0000313" key="2">
    <source>
        <dbReference type="EMBL" id="ORX65257.1"/>
    </source>
</evidence>
<protein>
    <recommendedName>
        <fullName evidence="4">RGS domain-containing protein</fullName>
    </recommendedName>
</protein>
<dbReference type="Proteomes" id="UP000193922">
    <property type="component" value="Unassembled WGS sequence"/>
</dbReference>
<feature type="transmembrane region" description="Helical" evidence="1">
    <location>
        <begin position="343"/>
        <end position="366"/>
    </location>
</feature>
<keyword evidence="1" id="KW-1133">Transmembrane helix</keyword>
<dbReference type="STRING" id="61395.A0A1Y1VVE0"/>
<feature type="transmembrane region" description="Helical" evidence="1">
    <location>
        <begin position="447"/>
        <end position="473"/>
    </location>
</feature>
<dbReference type="SUPFAM" id="SSF48097">
    <property type="entry name" value="Regulator of G-protein signaling, RGS"/>
    <property type="match status" value="1"/>
</dbReference>
<reference evidence="2 3" key="1">
    <citation type="submission" date="2016-07" db="EMBL/GenBank/DDBJ databases">
        <title>Pervasive Adenine N6-methylation of Active Genes in Fungi.</title>
        <authorList>
            <consortium name="DOE Joint Genome Institute"/>
            <person name="Mondo S.J."/>
            <person name="Dannebaum R.O."/>
            <person name="Kuo R.C."/>
            <person name="Labutti K."/>
            <person name="Haridas S."/>
            <person name="Kuo A."/>
            <person name="Salamov A."/>
            <person name="Ahrendt S.R."/>
            <person name="Lipzen A."/>
            <person name="Sullivan W."/>
            <person name="Andreopoulos W.B."/>
            <person name="Clum A."/>
            <person name="Lindquist E."/>
            <person name="Daum C."/>
            <person name="Ramamoorthy G.K."/>
            <person name="Gryganskyi A."/>
            <person name="Culley D."/>
            <person name="Magnuson J.K."/>
            <person name="James T.Y."/>
            <person name="O'Malley M.A."/>
            <person name="Stajich J.E."/>
            <person name="Spatafora J.W."/>
            <person name="Visel A."/>
            <person name="Grigoriev I.V."/>
        </authorList>
    </citation>
    <scope>NUCLEOTIDE SEQUENCE [LARGE SCALE GENOMIC DNA]</scope>
    <source>
        <strain evidence="2 3">ATCC 12442</strain>
    </source>
</reference>
<evidence type="ECO:0000256" key="1">
    <source>
        <dbReference type="SAM" id="Phobius"/>
    </source>
</evidence>
<gene>
    <name evidence="2" type="ORF">DL89DRAFT_312999</name>
</gene>
<dbReference type="GeneID" id="63807645"/>
<keyword evidence="3" id="KW-1185">Reference proteome</keyword>
<dbReference type="OrthoDB" id="196547at2759"/>
<keyword evidence="1" id="KW-0472">Membrane</keyword>
<feature type="transmembrane region" description="Helical" evidence="1">
    <location>
        <begin position="160"/>
        <end position="182"/>
    </location>
</feature>
<feature type="transmembrane region" description="Helical" evidence="1">
    <location>
        <begin position="95"/>
        <end position="116"/>
    </location>
</feature>
<sequence>MFLQDHVWVPLELAQISELWNMTYLFCVSPAIFAIIPMILYPVPWPSPTFRSKPDIYVLSHLCMVMLALQHQDTYLLGSDPTLVGKSSILVYKTVFYSVLGFYIIFTVGTFSLYIWRARRSQERSLRERSVFLLTLQVVGGFIFGCCTLCHNAIPLFPCFIDFWLLYIGYNIWLYAFGLRALRFYIQARSHTAIGHEVRDNPIRPGNLHQYLDRLREIGGQRYLQSSYNLNKSQPTISSTNGQRKHSLAMSLQSVHNLHRHRPPLPDTVDTNNSTNLAAIVIEPAEIEQRSSSHGSHSGRVSISSRLCCNSKELSLRQKNASRSRVLTVLARGIMSNRVVGKILLILLVLLAIGLLFGNIFSPLLAVRPMHYNCVRAWVMLPLAIFSGIYYFIACPILLALIWRYHDAYGIRNSLIICVVTGMLQYPIVIVWEFAIQPINHYISPLFFTWAQMFIIYIQSIVVPLVESFYIAYRERRRSSMNDTDQLIDEFRRPSRLPITARRQSGATREGFYAALQDPEEHERLKQFAVRCFCSELMSFLDAYAALKANIHLDLKTHSTPEQNTNLRPLSGSVISSFDTLQPPTTTPNLHVTCSISGTGRSHASQDVVAPFLFDDTLRSESPESRLTRPSSFGIGLTDITTGIVQTMARAFPRLVIDDSTTISERIREPVSAILTTFILPESSLAINTSSQVIRVAQDYLDGGTITMSCFDKLKDDVLDMLYSNVYLRYKNK</sequence>
<dbReference type="InterPro" id="IPR036305">
    <property type="entry name" value="RGS_sf"/>
</dbReference>
<evidence type="ECO:0000313" key="3">
    <source>
        <dbReference type="Proteomes" id="UP000193922"/>
    </source>
</evidence>
<dbReference type="InterPro" id="IPR044926">
    <property type="entry name" value="RGS_subdomain_2"/>
</dbReference>